<feature type="binding site" evidence="11">
    <location>
        <begin position="8"/>
        <end position="10"/>
    </location>
    <ligand>
        <name>substrate</name>
    </ligand>
</feature>
<evidence type="ECO:0000256" key="10">
    <source>
        <dbReference type="PIRSR" id="PIRSR004682-1"/>
    </source>
</evidence>
<accession>A0A0P1P4I5</accession>
<evidence type="ECO:0000256" key="3">
    <source>
        <dbReference type="ARBA" id="ARBA00022723"/>
    </source>
</evidence>
<feature type="active site" description="Proton donor" evidence="10">
    <location>
        <position position="10"/>
    </location>
</feature>
<feature type="binding site" evidence="13">
    <location>
        <position position="91"/>
    </location>
    <ligand>
        <name>Zn(2+)</name>
        <dbReference type="ChEBI" id="CHEBI:29105"/>
    </ligand>
</feature>
<feature type="site" description="Contributes to substrate recognition" evidence="12">
    <location>
        <position position="100"/>
    </location>
</feature>
<keyword evidence="2 9" id="KW-0963">Cytoplasm</keyword>
<evidence type="ECO:0000256" key="2">
    <source>
        <dbReference type="ARBA" id="ARBA00022490"/>
    </source>
</evidence>
<feature type="binding site" evidence="13">
    <location>
        <position position="89"/>
    </location>
    <ligand>
        <name>Zn(2+)</name>
        <dbReference type="ChEBI" id="CHEBI:29105"/>
    </ligand>
</feature>
<feature type="binding site" evidence="13">
    <location>
        <position position="10"/>
    </location>
    <ligand>
        <name>Mg(2+)</name>
        <dbReference type="ChEBI" id="CHEBI:18420"/>
    </ligand>
</feature>
<feature type="active site" description="Nucleophile" evidence="10">
    <location>
        <position position="8"/>
    </location>
</feature>
<feature type="binding site" evidence="11">
    <location>
        <begin position="100"/>
        <end position="101"/>
    </location>
    <ligand>
        <name>substrate</name>
    </ligand>
</feature>
<accession>A0A0P1LLX7</accession>
<evidence type="ECO:0000313" key="15">
    <source>
        <dbReference type="EMBL" id="CUU07270.1"/>
    </source>
</evidence>
<dbReference type="PIRSF" id="PIRSF004682">
    <property type="entry name" value="GmhB"/>
    <property type="match status" value="1"/>
</dbReference>
<accession>A0A0N7MTS4</accession>
<evidence type="ECO:0000256" key="8">
    <source>
        <dbReference type="ARBA" id="ARBA00061616"/>
    </source>
</evidence>
<evidence type="ECO:0000256" key="9">
    <source>
        <dbReference type="PIRNR" id="PIRNR004682"/>
    </source>
</evidence>
<dbReference type="SUPFAM" id="SSF56784">
    <property type="entry name" value="HAD-like"/>
    <property type="match status" value="1"/>
</dbReference>
<dbReference type="InterPro" id="IPR006549">
    <property type="entry name" value="HAD-SF_hydro_IIIA"/>
</dbReference>
<feature type="site" description="Stabilizes the phosphoryl group" evidence="12">
    <location>
        <position position="50"/>
    </location>
</feature>
<protein>
    <recommendedName>
        <fullName evidence="7 9">D,D-heptose 1,7-bisphosphate phosphatase</fullName>
        <ecNumber evidence="9">3.1.3.-</ecNumber>
    </recommendedName>
</protein>
<dbReference type="Proteomes" id="UP000182011">
    <property type="component" value="Unassembled WGS sequence"/>
</dbReference>
<keyword evidence="5 13" id="KW-0862">Zinc</keyword>
<feature type="binding site" evidence="11">
    <location>
        <begin position="50"/>
        <end position="53"/>
    </location>
    <ligand>
        <name>substrate</name>
    </ligand>
</feature>
<proteinExistence type="inferred from homology"/>
<dbReference type="OrthoDB" id="9801899at2"/>
<dbReference type="STRING" id="1633631.GCA_001442925_01765"/>
<comment type="cofactor">
    <cofactor evidence="13">
        <name>Zn(2+)</name>
        <dbReference type="ChEBI" id="CHEBI:29105"/>
    </cofactor>
</comment>
<dbReference type="FunFam" id="3.40.50.1000:FF:000037">
    <property type="entry name" value="D,D-heptose 1,7-bisphosphate phosphatase"/>
    <property type="match status" value="1"/>
</dbReference>
<keyword evidence="13" id="KW-0460">Magnesium</keyword>
<accession>A0A0P1LEY9</accession>
<feature type="binding site" evidence="13">
    <location>
        <position position="127"/>
    </location>
    <ligand>
        <name>Mg(2+)</name>
        <dbReference type="ChEBI" id="CHEBI:18420"/>
    </ligand>
</feature>
<feature type="site" description="Stabilizes the phosphoryl group" evidence="12">
    <location>
        <position position="101"/>
    </location>
</feature>
<accession>A0A0P1LM99</accession>
<accession>A0A0P1LXE4</accession>
<comment type="cofactor">
    <cofactor evidence="13">
        <name>Mg(2+)</name>
        <dbReference type="ChEBI" id="CHEBI:18420"/>
    </cofactor>
</comment>
<evidence type="ECO:0000313" key="14">
    <source>
        <dbReference type="EMBL" id="CUS84671.1"/>
    </source>
</evidence>
<feature type="binding site" evidence="13">
    <location>
        <position position="97"/>
    </location>
    <ligand>
        <name>Zn(2+)</name>
        <dbReference type="ChEBI" id="CHEBI:29105"/>
    </ligand>
</feature>
<dbReference type="InterPro" id="IPR036412">
    <property type="entry name" value="HAD-like_sf"/>
</dbReference>
<accession>A0A0P1LRY1</accession>
<evidence type="ECO:0000256" key="5">
    <source>
        <dbReference type="ARBA" id="ARBA00022833"/>
    </source>
</evidence>
<dbReference type="CDD" id="cd07503">
    <property type="entry name" value="HAD_HisB-N"/>
    <property type="match status" value="1"/>
</dbReference>
<reference evidence="15 16" key="2">
    <citation type="submission" date="2015-11" db="EMBL/GenBank/DDBJ databases">
        <authorList>
            <person name="Zhang Y."/>
            <person name="Guo Z."/>
        </authorList>
    </citation>
    <scope>NUCLEOTIDE SEQUENCE [LARGE SCALE GENOMIC DNA]</scope>
    <source>
        <strain evidence="15">JGI-4</strain>
    </source>
</reference>
<dbReference type="AlphaFoldDB" id="A0A0N7MTS4"/>
<dbReference type="PANTHER" id="PTHR42891:SF1">
    <property type="entry name" value="D-GLYCERO-BETA-D-MANNO-HEPTOSE-1,7-BISPHOSPHATE 7-PHOSPHATASE"/>
    <property type="match status" value="1"/>
</dbReference>
<evidence type="ECO:0000256" key="11">
    <source>
        <dbReference type="PIRSR" id="PIRSR004682-2"/>
    </source>
</evidence>
<dbReference type="InterPro" id="IPR004446">
    <property type="entry name" value="Heptose_bisP_phosphatase"/>
</dbReference>
<evidence type="ECO:0000313" key="16">
    <source>
        <dbReference type="Proteomes" id="UP000182011"/>
    </source>
</evidence>
<reference evidence="14 17" key="1">
    <citation type="submission" date="2015-11" db="EMBL/GenBank/DDBJ databases">
        <authorList>
            <person name="Varghese N."/>
        </authorList>
    </citation>
    <scope>NUCLEOTIDE SEQUENCE [LARGE SCALE GENOMIC DNA]</scope>
    <source>
        <strain evidence="14 17">JGI-8</strain>
    </source>
</reference>
<comment type="subcellular location">
    <subcellularLocation>
        <location evidence="1 9">Cytoplasm</location>
    </subcellularLocation>
</comment>
<accession>A0A0P1MCS8</accession>
<feature type="binding site" evidence="13">
    <location>
        <position position="126"/>
    </location>
    <ligand>
        <name>Mg(2+)</name>
        <dbReference type="ChEBI" id="CHEBI:18420"/>
    </ligand>
</feature>
<feature type="binding site" evidence="13">
    <location>
        <position position="99"/>
    </location>
    <ligand>
        <name>Zn(2+)</name>
        <dbReference type="ChEBI" id="CHEBI:29105"/>
    </ligand>
</feature>
<feature type="binding site" evidence="13">
    <location>
        <position position="8"/>
    </location>
    <ligand>
        <name>Mg(2+)</name>
        <dbReference type="ChEBI" id="CHEBI:18420"/>
    </ligand>
</feature>
<dbReference type="NCBIfam" id="TIGR01656">
    <property type="entry name" value="Histidinol-ppas"/>
    <property type="match status" value="1"/>
</dbReference>
<keyword evidence="4 9" id="KW-0378">Hydrolase</keyword>
<keyword evidence="6 9" id="KW-0119">Carbohydrate metabolism</keyword>
<evidence type="ECO:0000256" key="4">
    <source>
        <dbReference type="ARBA" id="ARBA00022801"/>
    </source>
</evidence>
<dbReference type="NCBIfam" id="TIGR00213">
    <property type="entry name" value="GmhB_yaeD"/>
    <property type="match status" value="1"/>
</dbReference>
<keyword evidence="17" id="KW-1185">Reference proteome</keyword>
<dbReference type="GO" id="GO:0005975">
    <property type="term" value="P:carbohydrate metabolic process"/>
    <property type="evidence" value="ECO:0007669"/>
    <property type="project" value="InterPro"/>
</dbReference>
<evidence type="ECO:0000256" key="1">
    <source>
        <dbReference type="ARBA" id="ARBA00004496"/>
    </source>
</evidence>
<gene>
    <name evidence="15" type="ORF">JGI4_01770</name>
    <name evidence="14" type="ORF">JGI8_00824</name>
</gene>
<dbReference type="RefSeq" id="WP_075427215.1">
    <property type="nucleotide sequence ID" value="NZ_CZVI01000008.1"/>
</dbReference>
<dbReference type="EMBL" id="FAOP01000006">
    <property type="protein sequence ID" value="CUU07270.1"/>
    <property type="molecule type" value="Genomic_DNA"/>
</dbReference>
<dbReference type="PANTHER" id="PTHR42891">
    <property type="entry name" value="D-GLYCERO-BETA-D-MANNO-HEPTOSE-1,7-BISPHOSPHATE 7-PHOSPHATASE"/>
    <property type="match status" value="1"/>
</dbReference>
<dbReference type="GO" id="GO:0016791">
    <property type="term" value="F:phosphatase activity"/>
    <property type="evidence" value="ECO:0007669"/>
    <property type="project" value="InterPro"/>
</dbReference>
<organism evidence="15 16">
    <name type="scientific">Candidatus Kryptonium thompsonii</name>
    <dbReference type="NCBI Taxonomy" id="1633631"/>
    <lineage>
        <taxon>Bacteria</taxon>
        <taxon>Pseudomonadati</taxon>
        <taxon>Candidatus Kryptoniota</taxon>
        <taxon>Candidatus Kryptonium</taxon>
    </lineage>
</organism>
<dbReference type="Gene3D" id="3.40.50.1000">
    <property type="entry name" value="HAD superfamily/HAD-like"/>
    <property type="match status" value="1"/>
</dbReference>
<feature type="binding site" evidence="11">
    <location>
        <position position="127"/>
    </location>
    <ligand>
        <name>substrate</name>
    </ligand>
</feature>
<name>A0A0N7MTS4_9BACT</name>
<dbReference type="NCBIfam" id="TIGR01662">
    <property type="entry name" value="HAD-SF-IIIA"/>
    <property type="match status" value="1"/>
</dbReference>
<accession>A0A0S4NAS2</accession>
<dbReference type="Pfam" id="PF13242">
    <property type="entry name" value="Hydrolase_like"/>
    <property type="match status" value="1"/>
</dbReference>
<dbReference type="EC" id="3.1.3.-" evidence="9"/>
<dbReference type="EMBL" id="CZVI01000008">
    <property type="protein sequence ID" value="CUS84671.1"/>
    <property type="molecule type" value="Genomic_DNA"/>
</dbReference>
<feature type="binding site" evidence="11">
    <location>
        <begin position="16"/>
        <end position="19"/>
    </location>
    <ligand>
        <name>substrate</name>
    </ligand>
</feature>
<dbReference type="GO" id="GO:0046872">
    <property type="term" value="F:metal ion binding"/>
    <property type="evidence" value="ECO:0007669"/>
    <property type="project" value="UniProtKB-KW"/>
</dbReference>
<evidence type="ECO:0000313" key="17">
    <source>
        <dbReference type="Proteomes" id="UP000182200"/>
    </source>
</evidence>
<keyword evidence="3 13" id="KW-0479">Metal-binding</keyword>
<sequence length="177" mass="20243">MERAVFLDRDGVINEEVNYLSNVNDFKFIKNSIEALKLLSKTEFKIIIITNQSGINRGFFTMEDLNKIHEYMLNKFKSEGIRVDKIYVCPHRPDENCSCRKPQIGMLIEASKEFNIDLSKSYFIGDKTVDIKTGKNANCKTILVKTGYGGSDNTYDVTPDFIVNDLLEAAKLIIERQ</sequence>
<comment type="similarity">
    <text evidence="8 9">Belongs to the gmhB family.</text>
</comment>
<dbReference type="InterPro" id="IPR006543">
    <property type="entry name" value="Histidinol-phos"/>
</dbReference>
<dbReference type="InterPro" id="IPR023214">
    <property type="entry name" value="HAD_sf"/>
</dbReference>
<evidence type="ECO:0000256" key="7">
    <source>
        <dbReference type="ARBA" id="ARBA00031828"/>
    </source>
</evidence>
<evidence type="ECO:0000256" key="6">
    <source>
        <dbReference type="ARBA" id="ARBA00023277"/>
    </source>
</evidence>
<evidence type="ECO:0000256" key="12">
    <source>
        <dbReference type="PIRSR" id="PIRSR004682-3"/>
    </source>
</evidence>
<dbReference type="Proteomes" id="UP000182200">
    <property type="component" value="Unassembled WGS sequence"/>
</dbReference>
<dbReference type="NCBIfam" id="NF006506">
    <property type="entry name" value="PRK08942.1"/>
    <property type="match status" value="1"/>
</dbReference>
<evidence type="ECO:0000256" key="13">
    <source>
        <dbReference type="PIRSR" id="PIRSR004682-4"/>
    </source>
</evidence>
<dbReference type="GO" id="GO:0005737">
    <property type="term" value="C:cytoplasm"/>
    <property type="evidence" value="ECO:0007669"/>
    <property type="project" value="UniProtKB-SubCell"/>
</dbReference>